<reference evidence="4" key="1">
    <citation type="submission" date="2018-10" db="EMBL/GenBank/DDBJ databases">
        <title>Transcriptome assembly of Aceria tosichella (Wheat curl mite) Type 2.</title>
        <authorList>
            <person name="Scully E.D."/>
            <person name="Geib S.M."/>
            <person name="Palmer N.A."/>
            <person name="Gupta A.K."/>
            <person name="Sarath G."/>
            <person name="Tatineni S."/>
        </authorList>
    </citation>
    <scope>NUCLEOTIDE SEQUENCE</scope>
    <source>
        <strain evidence="4">LincolnNE</strain>
    </source>
</reference>
<feature type="signal peptide" evidence="2">
    <location>
        <begin position="1"/>
        <end position="22"/>
    </location>
</feature>
<dbReference type="AlphaFoldDB" id="A0A6G1SAR8"/>
<feature type="compositionally biased region" description="Low complexity" evidence="1">
    <location>
        <begin position="303"/>
        <end position="382"/>
    </location>
</feature>
<evidence type="ECO:0000313" key="4">
    <source>
        <dbReference type="EMBL" id="MDE47033.1"/>
    </source>
</evidence>
<keyword evidence="4" id="KW-0449">Lipoprotein</keyword>
<sequence>MLKFAILLPLVALCYYASPIEAQRFAPGYCPTVAAHENFDKTKFFGNWIEVEKTPSIFDLMMRCLVVDYSDDQDNTVNVVVRGISLAGLPLTVNGDGLLQDVHRSGFYSIRYGFGVPFQGTLTTILDTDYEDYAVVYSCTNSLLSGVFHSEYIWVLSRSGKISNPTRQNIYEKLDKLGINRSGLTMSDRSTCPTNSSTVGRESDKDLAAQVPLSGPSASSASGAPANGAADQAAAGAGPSSSAPVAALEKSSAAEAIQKSVVVPLLYDLPSAASSSSVGAPKQSSVVKASQAAPIDGKAAPIQAQAGGAPNKPQQVAAASPAKPIAASSAAAGAGQGASGQQAAVSQQQSAQQAAPAQQVQASSASSSVSQKSSNQQPQQQSLMAKIQQKP</sequence>
<protein>
    <submittedName>
        <fullName evidence="4">Apolipoprotein D</fullName>
    </submittedName>
</protein>
<gene>
    <name evidence="4" type="primary">APOD_0</name>
    <name evidence="4" type="ORF">g.16074</name>
</gene>
<keyword evidence="2" id="KW-0732">Signal</keyword>
<dbReference type="EMBL" id="GGYP01002262">
    <property type="protein sequence ID" value="MDE47033.1"/>
    <property type="molecule type" value="Transcribed_RNA"/>
</dbReference>
<feature type="region of interest" description="Disordered" evidence="1">
    <location>
        <begin position="210"/>
        <end position="243"/>
    </location>
</feature>
<dbReference type="GO" id="GO:0005737">
    <property type="term" value="C:cytoplasm"/>
    <property type="evidence" value="ECO:0007669"/>
    <property type="project" value="TreeGrafter"/>
</dbReference>
<dbReference type="GO" id="GO:0005615">
    <property type="term" value="C:extracellular space"/>
    <property type="evidence" value="ECO:0007669"/>
    <property type="project" value="UniProtKB-ARBA"/>
</dbReference>
<feature type="chain" id="PRO_5026218232" evidence="2">
    <location>
        <begin position="23"/>
        <end position="391"/>
    </location>
</feature>
<dbReference type="PRINTS" id="PR01174">
    <property type="entry name" value="RETINOLBNDNG"/>
</dbReference>
<evidence type="ECO:0000256" key="2">
    <source>
        <dbReference type="SAM" id="SignalP"/>
    </source>
</evidence>
<feature type="compositionally biased region" description="Polar residues" evidence="1">
    <location>
        <begin position="185"/>
        <end position="200"/>
    </location>
</feature>
<dbReference type="SUPFAM" id="SSF50814">
    <property type="entry name" value="Lipocalins"/>
    <property type="match status" value="1"/>
</dbReference>
<dbReference type="GO" id="GO:0005501">
    <property type="term" value="F:retinoid binding"/>
    <property type="evidence" value="ECO:0007669"/>
    <property type="project" value="InterPro"/>
</dbReference>
<organism evidence="4">
    <name type="scientific">Aceria tosichella</name>
    <name type="common">wheat curl mite</name>
    <dbReference type="NCBI Taxonomy" id="561515"/>
    <lineage>
        <taxon>Eukaryota</taxon>
        <taxon>Metazoa</taxon>
        <taxon>Ecdysozoa</taxon>
        <taxon>Arthropoda</taxon>
        <taxon>Chelicerata</taxon>
        <taxon>Arachnida</taxon>
        <taxon>Acari</taxon>
        <taxon>Acariformes</taxon>
        <taxon>Trombidiformes</taxon>
        <taxon>Prostigmata</taxon>
        <taxon>Eupodina</taxon>
        <taxon>Eriophyoidea</taxon>
        <taxon>Eriophyidae</taxon>
        <taxon>Eriophyinae</taxon>
        <taxon>Aceriini</taxon>
        <taxon>Aceria</taxon>
    </lineage>
</organism>
<proteinExistence type="predicted"/>
<feature type="compositionally biased region" description="Low complexity" evidence="1">
    <location>
        <begin position="212"/>
        <end position="243"/>
    </location>
</feature>
<evidence type="ECO:0000256" key="1">
    <source>
        <dbReference type="SAM" id="MobiDB-lite"/>
    </source>
</evidence>
<dbReference type="Pfam" id="PF08212">
    <property type="entry name" value="Lipocalin_2"/>
    <property type="match status" value="1"/>
</dbReference>
<dbReference type="InterPro" id="IPR002449">
    <property type="entry name" value="Retinol-bd/Purpurin"/>
</dbReference>
<dbReference type="InterPro" id="IPR000566">
    <property type="entry name" value="Lipocln_cytosolic_FA-bd_dom"/>
</dbReference>
<dbReference type="GO" id="GO:0006629">
    <property type="term" value="P:lipid metabolic process"/>
    <property type="evidence" value="ECO:0007669"/>
    <property type="project" value="TreeGrafter"/>
</dbReference>
<dbReference type="PANTHER" id="PTHR10612">
    <property type="entry name" value="APOLIPOPROTEIN D"/>
    <property type="match status" value="1"/>
</dbReference>
<name>A0A6G1SAR8_9ACAR</name>
<feature type="region of interest" description="Disordered" evidence="1">
    <location>
        <begin position="303"/>
        <end position="391"/>
    </location>
</feature>
<evidence type="ECO:0000259" key="3">
    <source>
        <dbReference type="Pfam" id="PF08212"/>
    </source>
</evidence>
<dbReference type="PANTHER" id="PTHR10612:SF34">
    <property type="entry name" value="APOLIPOPROTEIN D"/>
    <property type="match status" value="1"/>
</dbReference>
<dbReference type="Gene3D" id="2.40.128.20">
    <property type="match status" value="1"/>
</dbReference>
<feature type="domain" description="Lipocalin/cytosolic fatty-acid binding" evidence="3">
    <location>
        <begin position="40"/>
        <end position="184"/>
    </location>
</feature>
<dbReference type="GO" id="GO:0000302">
    <property type="term" value="P:response to reactive oxygen species"/>
    <property type="evidence" value="ECO:0007669"/>
    <property type="project" value="TreeGrafter"/>
</dbReference>
<accession>A0A6G1SAR8</accession>
<dbReference type="GO" id="GO:0034632">
    <property type="term" value="F:retinol transmembrane transporter activity"/>
    <property type="evidence" value="ECO:0007669"/>
    <property type="project" value="InterPro"/>
</dbReference>
<dbReference type="InterPro" id="IPR012674">
    <property type="entry name" value="Calycin"/>
</dbReference>
<feature type="region of interest" description="Disordered" evidence="1">
    <location>
        <begin position="185"/>
        <end position="204"/>
    </location>
</feature>